<keyword evidence="12" id="KW-1185">Reference proteome</keyword>
<evidence type="ECO:0000256" key="9">
    <source>
        <dbReference type="RuleBase" id="RU004391"/>
    </source>
</evidence>
<evidence type="ECO:0000313" key="11">
    <source>
        <dbReference type="EMBL" id="TGN08136.1"/>
    </source>
</evidence>
<dbReference type="InterPro" id="IPR014746">
    <property type="entry name" value="Gln_synth/guanido_kin_cat_dom"/>
</dbReference>
<keyword evidence="6 8" id="KW-0067">ATP-binding</keyword>
<keyword evidence="4 8" id="KW-0317">Glutathione biosynthesis</keyword>
<sequence length="533" mass="61572">MTKPKLLSRFHKKTAKTLLTTDHIDCLLSAKHGLERESLRVDSKGNISKKNHPEALGSALVHPLIKTDFAEPQIEYATEARKSIPDTLRELTELHAFTLRKLEKETLWPFSMPSPLPKDSEIPLGMYGTSKEGRKKNIYRRGLGFRYGRKMQTISGVHYNLSFDKCLLGKLSEIRYKKPLGKETQSQIYFDTIRNFNRLSPALLYLFGASSLIDESFIKPGKEFKKLDKKTYNAPFATTLRLSNIGYTSEVQAKFPISVNSLNDYIIDMCKAVSKPYLGYKKYSVKPENQLNDHYLQIENEFYSLVRPKQVPHGEERVLDALMERGVEYLEIRLLDLDPFSPIGVEENGLYFIHMLLLYCLLSDSPAADKKEIRIWRSNQEKTTWQGRKPNTSIQFLGETWNLHEFIYQLLAELQPLADLLDKNDTENGPYSKAWEVQWEKWNDSSLLSSSVSELDLKINKMSFHEFGLKLSASHSQFLREYPLRSEKMEYFEALAKESLEEQKHMENLEGSHLKKNQKPIQLKPLNICSVSV</sequence>
<dbReference type="InterPro" id="IPR007370">
    <property type="entry name" value="Glu_cys_ligase"/>
</dbReference>
<evidence type="ECO:0000256" key="2">
    <source>
        <dbReference type="ARBA" id="ARBA00008772"/>
    </source>
</evidence>
<comment type="caution">
    <text evidence="11">The sequence shown here is derived from an EMBL/GenBank/DDBJ whole genome shotgun (WGS) entry which is preliminary data.</text>
</comment>
<dbReference type="SUPFAM" id="SSF55931">
    <property type="entry name" value="Glutamine synthetase/guanido kinase"/>
    <property type="match status" value="1"/>
</dbReference>
<protein>
    <recommendedName>
        <fullName evidence="8">Glutamate--cysteine ligase</fullName>
        <ecNumber evidence="8">6.3.2.2</ecNumber>
    </recommendedName>
    <alternativeName>
        <fullName evidence="8">Gamma-ECS</fullName>
        <shortName evidence="8">GCS</shortName>
    </alternativeName>
    <alternativeName>
        <fullName evidence="8">Gamma-glutamylcysteine synthetase</fullName>
    </alternativeName>
</protein>
<evidence type="ECO:0000256" key="6">
    <source>
        <dbReference type="ARBA" id="ARBA00022840"/>
    </source>
</evidence>
<organism evidence="11 12">
    <name type="scientific">Leptospira ilyithenensis</name>
    <dbReference type="NCBI Taxonomy" id="2484901"/>
    <lineage>
        <taxon>Bacteria</taxon>
        <taxon>Pseudomonadati</taxon>
        <taxon>Spirochaetota</taxon>
        <taxon>Spirochaetia</taxon>
        <taxon>Leptospirales</taxon>
        <taxon>Leptospiraceae</taxon>
        <taxon>Leptospira</taxon>
    </lineage>
</organism>
<gene>
    <name evidence="8 11" type="primary">gshA</name>
    <name evidence="11" type="ORF">EHS11_14485</name>
</gene>
<dbReference type="UniPathway" id="UPA00142">
    <property type="reaction ID" value="UER00209"/>
</dbReference>
<dbReference type="OrthoDB" id="9803907at2"/>
<evidence type="ECO:0000256" key="8">
    <source>
        <dbReference type="HAMAP-Rule" id="MF_00578"/>
    </source>
</evidence>
<evidence type="ECO:0000256" key="3">
    <source>
        <dbReference type="ARBA" id="ARBA00022598"/>
    </source>
</evidence>
<feature type="domain" description="Glutamate--cysteine ligase" evidence="10">
    <location>
        <begin position="18"/>
        <end position="382"/>
    </location>
</feature>
<evidence type="ECO:0000256" key="4">
    <source>
        <dbReference type="ARBA" id="ARBA00022684"/>
    </source>
</evidence>
<dbReference type="GO" id="GO:0005524">
    <property type="term" value="F:ATP binding"/>
    <property type="evidence" value="ECO:0007669"/>
    <property type="project" value="UniProtKB-KW"/>
</dbReference>
<dbReference type="NCBIfam" id="TIGR01434">
    <property type="entry name" value="glu_cys_ligase"/>
    <property type="match status" value="1"/>
</dbReference>
<dbReference type="AlphaFoldDB" id="A0A4R9LKK8"/>
<accession>A0A4R9LKK8</accession>
<evidence type="ECO:0000313" key="12">
    <source>
        <dbReference type="Proteomes" id="UP000298264"/>
    </source>
</evidence>
<reference evidence="11" key="1">
    <citation type="journal article" date="2019" name="PLoS Negl. Trop. Dis.">
        <title>Revisiting the worldwide diversity of Leptospira species in the environment.</title>
        <authorList>
            <person name="Vincent A.T."/>
            <person name="Schiettekatte O."/>
            <person name="Bourhy P."/>
            <person name="Veyrier F.J."/>
            <person name="Picardeau M."/>
        </authorList>
    </citation>
    <scope>NUCLEOTIDE SEQUENCE [LARGE SCALE GENOMIC DNA]</scope>
    <source>
        <strain evidence="11">201400974</strain>
    </source>
</reference>
<dbReference type="GO" id="GO:0004357">
    <property type="term" value="F:glutamate-cysteine ligase activity"/>
    <property type="evidence" value="ECO:0007669"/>
    <property type="project" value="UniProtKB-UniRule"/>
</dbReference>
<evidence type="ECO:0000256" key="7">
    <source>
        <dbReference type="ARBA" id="ARBA00048819"/>
    </source>
</evidence>
<proteinExistence type="inferred from homology"/>
<evidence type="ECO:0000256" key="1">
    <source>
        <dbReference type="ARBA" id="ARBA00005006"/>
    </source>
</evidence>
<dbReference type="PANTHER" id="PTHR38761">
    <property type="entry name" value="GLUTAMATE--CYSTEINE LIGASE"/>
    <property type="match status" value="1"/>
</dbReference>
<dbReference type="Pfam" id="PF04262">
    <property type="entry name" value="Glu_cys_ligase"/>
    <property type="match status" value="1"/>
</dbReference>
<dbReference type="Proteomes" id="UP000298264">
    <property type="component" value="Unassembled WGS sequence"/>
</dbReference>
<dbReference type="HAMAP" id="MF_00578">
    <property type="entry name" value="Glu_cys_ligase"/>
    <property type="match status" value="1"/>
</dbReference>
<dbReference type="PANTHER" id="PTHR38761:SF1">
    <property type="entry name" value="GLUTAMATE--CYSTEINE LIGASE"/>
    <property type="match status" value="1"/>
</dbReference>
<name>A0A4R9LKK8_9LEPT</name>
<comment type="similarity">
    <text evidence="2 8">Belongs to the glutamate--cysteine ligase type 1 family. Type 1 subfamily.</text>
</comment>
<dbReference type="GO" id="GO:0006750">
    <property type="term" value="P:glutathione biosynthetic process"/>
    <property type="evidence" value="ECO:0007669"/>
    <property type="project" value="UniProtKB-UniRule"/>
</dbReference>
<evidence type="ECO:0000259" key="10">
    <source>
        <dbReference type="Pfam" id="PF04262"/>
    </source>
</evidence>
<evidence type="ECO:0000256" key="5">
    <source>
        <dbReference type="ARBA" id="ARBA00022741"/>
    </source>
</evidence>
<keyword evidence="3 8" id="KW-0436">Ligase</keyword>
<dbReference type="Gene3D" id="3.30.590.20">
    <property type="match status" value="1"/>
</dbReference>
<keyword evidence="5 8" id="KW-0547">Nucleotide-binding</keyword>
<comment type="pathway">
    <text evidence="1 8 9">Sulfur metabolism; glutathione biosynthesis; glutathione from L-cysteine and L-glutamate: step 1/2.</text>
</comment>
<comment type="catalytic activity">
    <reaction evidence="7 8 9">
        <text>L-cysteine + L-glutamate + ATP = gamma-L-glutamyl-L-cysteine + ADP + phosphate + H(+)</text>
        <dbReference type="Rhea" id="RHEA:13285"/>
        <dbReference type="ChEBI" id="CHEBI:15378"/>
        <dbReference type="ChEBI" id="CHEBI:29985"/>
        <dbReference type="ChEBI" id="CHEBI:30616"/>
        <dbReference type="ChEBI" id="CHEBI:35235"/>
        <dbReference type="ChEBI" id="CHEBI:43474"/>
        <dbReference type="ChEBI" id="CHEBI:58173"/>
        <dbReference type="ChEBI" id="CHEBI:456216"/>
        <dbReference type="EC" id="6.3.2.2"/>
    </reaction>
</comment>
<dbReference type="GO" id="GO:0005829">
    <property type="term" value="C:cytosol"/>
    <property type="evidence" value="ECO:0007669"/>
    <property type="project" value="TreeGrafter"/>
</dbReference>
<dbReference type="EC" id="6.3.2.2" evidence="8"/>
<dbReference type="GO" id="GO:0046872">
    <property type="term" value="F:metal ion binding"/>
    <property type="evidence" value="ECO:0007669"/>
    <property type="project" value="TreeGrafter"/>
</dbReference>
<dbReference type="EMBL" id="RQHV01000061">
    <property type="protein sequence ID" value="TGN08136.1"/>
    <property type="molecule type" value="Genomic_DNA"/>
</dbReference>
<dbReference type="InterPro" id="IPR006334">
    <property type="entry name" value="Glut_cys_ligase"/>
</dbReference>
<dbReference type="RefSeq" id="WP_135765095.1">
    <property type="nucleotide sequence ID" value="NZ_RQHV01000061.1"/>
</dbReference>